<protein>
    <recommendedName>
        <fullName evidence="3">Secreted protein</fullName>
    </recommendedName>
</protein>
<accession>A0ABR4C9J5</accession>
<sequence length="99" mass="11355">MRRERKTACEISFLASYTASLFVASPSYPNSPSSLSYSRALTPAMKGKTNRRKVFWLHSVHPRKMMTRFRVASREHSSISAAQWRPGVCCVVQLWMDDD</sequence>
<keyword evidence="2" id="KW-1185">Reference proteome</keyword>
<proteinExistence type="predicted"/>
<comment type="caution">
    <text evidence="1">The sequence shown here is derived from an EMBL/GenBank/DDBJ whole genome shotgun (WGS) entry which is preliminary data.</text>
</comment>
<evidence type="ECO:0000313" key="2">
    <source>
        <dbReference type="Proteomes" id="UP001595075"/>
    </source>
</evidence>
<reference evidence="1 2" key="1">
    <citation type="journal article" date="2024" name="Commun. Biol.">
        <title>Comparative genomic analysis of thermophilic fungi reveals convergent evolutionary adaptations and gene losses.</title>
        <authorList>
            <person name="Steindorff A.S."/>
            <person name="Aguilar-Pontes M.V."/>
            <person name="Robinson A.J."/>
            <person name="Andreopoulos B."/>
            <person name="LaButti K."/>
            <person name="Kuo A."/>
            <person name="Mondo S."/>
            <person name="Riley R."/>
            <person name="Otillar R."/>
            <person name="Haridas S."/>
            <person name="Lipzen A."/>
            <person name="Grimwood J."/>
            <person name="Schmutz J."/>
            <person name="Clum A."/>
            <person name="Reid I.D."/>
            <person name="Moisan M.C."/>
            <person name="Butler G."/>
            <person name="Nguyen T.T.M."/>
            <person name="Dewar K."/>
            <person name="Conant G."/>
            <person name="Drula E."/>
            <person name="Henrissat B."/>
            <person name="Hansel C."/>
            <person name="Singer S."/>
            <person name="Hutchinson M.I."/>
            <person name="de Vries R.P."/>
            <person name="Natvig D.O."/>
            <person name="Powell A.J."/>
            <person name="Tsang A."/>
            <person name="Grigoriev I.V."/>
        </authorList>
    </citation>
    <scope>NUCLEOTIDE SEQUENCE [LARGE SCALE GENOMIC DNA]</scope>
    <source>
        <strain evidence="1 2">CBS 494.80</strain>
    </source>
</reference>
<dbReference type="Proteomes" id="UP001595075">
    <property type="component" value="Unassembled WGS sequence"/>
</dbReference>
<name>A0ABR4C9J5_9HELO</name>
<evidence type="ECO:0008006" key="3">
    <source>
        <dbReference type="Google" id="ProtNLM"/>
    </source>
</evidence>
<gene>
    <name evidence="1" type="ORF">VTL71DRAFT_2680</name>
</gene>
<evidence type="ECO:0000313" key="1">
    <source>
        <dbReference type="EMBL" id="KAL2066609.1"/>
    </source>
</evidence>
<dbReference type="EMBL" id="JAZHXI010000011">
    <property type="protein sequence ID" value="KAL2066609.1"/>
    <property type="molecule type" value="Genomic_DNA"/>
</dbReference>
<organism evidence="1 2">
    <name type="scientific">Oculimacula yallundae</name>
    <dbReference type="NCBI Taxonomy" id="86028"/>
    <lineage>
        <taxon>Eukaryota</taxon>
        <taxon>Fungi</taxon>
        <taxon>Dikarya</taxon>
        <taxon>Ascomycota</taxon>
        <taxon>Pezizomycotina</taxon>
        <taxon>Leotiomycetes</taxon>
        <taxon>Helotiales</taxon>
        <taxon>Ploettnerulaceae</taxon>
        <taxon>Oculimacula</taxon>
    </lineage>
</organism>